<evidence type="ECO:0000256" key="8">
    <source>
        <dbReference type="ARBA" id="ARBA00023098"/>
    </source>
</evidence>
<dbReference type="SUPFAM" id="SSF52777">
    <property type="entry name" value="CoA-dependent acyltransferases"/>
    <property type="match status" value="1"/>
</dbReference>
<dbReference type="GO" id="GO:0019432">
    <property type="term" value="P:triglyceride biosynthetic process"/>
    <property type="evidence" value="ECO:0007669"/>
    <property type="project" value="UniProtKB-UniPathway"/>
</dbReference>
<dbReference type="Proteomes" id="UP000242957">
    <property type="component" value="Unassembled WGS sequence"/>
</dbReference>
<comment type="pathway">
    <text evidence="2">Lipid metabolism.</text>
</comment>
<evidence type="ECO:0000256" key="4">
    <source>
        <dbReference type="ARBA" id="ARBA00013244"/>
    </source>
</evidence>
<reference evidence="14" key="1">
    <citation type="submission" date="2016-10" db="EMBL/GenBank/DDBJ databases">
        <authorList>
            <person name="Varghese N."/>
            <person name="Submissions S."/>
        </authorList>
    </citation>
    <scope>NUCLEOTIDE SEQUENCE [LARGE SCALE GENOMIC DNA]</scope>
    <source>
        <strain evidence="14">JCM 21621</strain>
    </source>
</reference>
<keyword evidence="14" id="KW-1185">Reference proteome</keyword>
<name>A0A1H0D1A5_9PSED</name>
<dbReference type="OrthoDB" id="9810950at2"/>
<dbReference type="InterPro" id="IPR014292">
    <property type="entry name" value="Acyl_transf_WS/DGAT"/>
</dbReference>
<evidence type="ECO:0000256" key="7">
    <source>
        <dbReference type="ARBA" id="ARBA00022798"/>
    </source>
</evidence>
<evidence type="ECO:0000256" key="9">
    <source>
        <dbReference type="ARBA" id="ARBA00023315"/>
    </source>
</evidence>
<keyword evidence="8" id="KW-0443">Lipid metabolism</keyword>
<dbReference type="Pfam" id="PF06974">
    <property type="entry name" value="WS_DGAT_C"/>
    <property type="match status" value="1"/>
</dbReference>
<dbReference type="GO" id="GO:0001666">
    <property type="term" value="P:response to hypoxia"/>
    <property type="evidence" value="ECO:0007669"/>
    <property type="project" value="TreeGrafter"/>
</dbReference>
<sequence>MNSQLTGQDALFFNVDRPHAPSYCTLVAIYEPSAVHGERPGFRDIVRHVGGRLDASPVFRQRIVRTSFGLGYPHWVEDALFDIDLHLRHAVLPAPGDWRQLCDAVARIQADALDLTRAPWEMHVIDGLDAIDGLPRGSFAIVTRVHHAVLDGAAAAELIRALHDFAGDRPDVAEAPHEHQPPPGPLESVARTLGDNLAAAARLGMPLARLLPRLAAAGLRSAAFVQGAPRTRFNVDISARRVWDLLSLDLEDVQRIKRSVPGATLNDVALALVGGALRRYLLARNELPARSLVALAPVNTRRHASEKRTSGNSVSMLRVPLGTDIEDPLARLRAVHEASVEAKTLHDSLGPGELTNLQKLAPPAALALAGRVASLTGLGGRGPFPLHNCMVSNVPGPREPLHLLGARLVRLGGVGPLLDGLSLFFNPTSYCGKLFISVTSTPEVLPDPEFMLRCLRESFEEAL</sequence>
<evidence type="ECO:0000313" key="13">
    <source>
        <dbReference type="EMBL" id="SDN63944.1"/>
    </source>
</evidence>
<dbReference type="InterPro" id="IPR045034">
    <property type="entry name" value="O-acyltransferase_WSD1-like"/>
</dbReference>
<gene>
    <name evidence="13" type="ORF">SAMN05216193_104100</name>
</gene>
<dbReference type="GO" id="GO:0006071">
    <property type="term" value="P:glycerol metabolic process"/>
    <property type="evidence" value="ECO:0007669"/>
    <property type="project" value="UniProtKB-KW"/>
</dbReference>
<dbReference type="GO" id="GO:0071731">
    <property type="term" value="P:response to nitric oxide"/>
    <property type="evidence" value="ECO:0007669"/>
    <property type="project" value="TreeGrafter"/>
</dbReference>
<evidence type="ECO:0000256" key="5">
    <source>
        <dbReference type="ARBA" id="ARBA00022516"/>
    </source>
</evidence>
<dbReference type="Pfam" id="PF03007">
    <property type="entry name" value="WS_DGAT_cat"/>
    <property type="match status" value="1"/>
</dbReference>
<keyword evidence="7" id="KW-0319">Glycerol metabolism</keyword>
<keyword evidence="6 13" id="KW-0808">Transferase</keyword>
<dbReference type="RefSeq" id="WP_084314367.1">
    <property type="nucleotide sequence ID" value="NZ_FNIJ01000004.1"/>
</dbReference>
<dbReference type="GO" id="GO:0051701">
    <property type="term" value="P:biological process involved in interaction with host"/>
    <property type="evidence" value="ECO:0007669"/>
    <property type="project" value="TreeGrafter"/>
</dbReference>
<dbReference type="AlphaFoldDB" id="A0A1H0D1A5"/>
<keyword evidence="5" id="KW-0444">Lipid biosynthesis</keyword>
<feature type="domain" description="O-acyltransferase WSD1-like N-terminal" evidence="11">
    <location>
        <begin position="5"/>
        <end position="268"/>
    </location>
</feature>
<proteinExistence type="inferred from homology"/>
<evidence type="ECO:0000313" key="14">
    <source>
        <dbReference type="Proteomes" id="UP000242957"/>
    </source>
</evidence>
<dbReference type="GO" id="GO:0004144">
    <property type="term" value="F:diacylglycerol O-acyltransferase activity"/>
    <property type="evidence" value="ECO:0007669"/>
    <property type="project" value="UniProtKB-EC"/>
</dbReference>
<dbReference type="PANTHER" id="PTHR31650:SF1">
    <property type="entry name" value="WAX ESTER SYNTHASE_DIACYLGLYCEROL ACYLTRANSFERASE 4-RELATED"/>
    <property type="match status" value="1"/>
</dbReference>
<accession>A0A1H0D1A5</accession>
<evidence type="ECO:0000256" key="10">
    <source>
        <dbReference type="ARBA" id="ARBA00048109"/>
    </source>
</evidence>
<dbReference type="NCBIfam" id="TIGR02946">
    <property type="entry name" value="acyl_WS_DGAT"/>
    <property type="match status" value="1"/>
</dbReference>
<dbReference type="EC" id="2.3.1.20" evidence="4"/>
<evidence type="ECO:0000256" key="6">
    <source>
        <dbReference type="ARBA" id="ARBA00022679"/>
    </source>
</evidence>
<dbReference type="UniPathway" id="UPA00282"/>
<evidence type="ECO:0000259" key="12">
    <source>
        <dbReference type="Pfam" id="PF06974"/>
    </source>
</evidence>
<feature type="domain" description="O-acyltransferase WSD1 C-terminal" evidence="12">
    <location>
        <begin position="311"/>
        <end position="461"/>
    </location>
</feature>
<dbReference type="STRING" id="198616.SAMN05216193_104100"/>
<keyword evidence="9 13" id="KW-0012">Acyltransferase</keyword>
<dbReference type="PANTHER" id="PTHR31650">
    <property type="entry name" value="O-ACYLTRANSFERASE (WSD1-LIKE) FAMILY PROTEIN"/>
    <property type="match status" value="1"/>
</dbReference>
<dbReference type="InterPro" id="IPR004255">
    <property type="entry name" value="O-acyltransferase_WSD1_N"/>
</dbReference>
<dbReference type="EMBL" id="FNIJ01000004">
    <property type="protein sequence ID" value="SDN63944.1"/>
    <property type="molecule type" value="Genomic_DNA"/>
</dbReference>
<dbReference type="GO" id="GO:0005886">
    <property type="term" value="C:plasma membrane"/>
    <property type="evidence" value="ECO:0007669"/>
    <property type="project" value="TreeGrafter"/>
</dbReference>
<evidence type="ECO:0000256" key="1">
    <source>
        <dbReference type="ARBA" id="ARBA00004771"/>
    </source>
</evidence>
<comment type="similarity">
    <text evidence="3">Belongs to the long-chain O-acyltransferase family.</text>
</comment>
<organism evidence="13 14">
    <name type="scientific">Pseudomonas jinjuensis</name>
    <dbReference type="NCBI Taxonomy" id="198616"/>
    <lineage>
        <taxon>Bacteria</taxon>
        <taxon>Pseudomonadati</taxon>
        <taxon>Pseudomonadota</taxon>
        <taxon>Gammaproteobacteria</taxon>
        <taxon>Pseudomonadales</taxon>
        <taxon>Pseudomonadaceae</taxon>
        <taxon>Pseudomonas</taxon>
    </lineage>
</organism>
<comment type="pathway">
    <text evidence="1">Glycerolipid metabolism; triacylglycerol biosynthesis.</text>
</comment>
<comment type="catalytic activity">
    <reaction evidence="10">
        <text>an acyl-CoA + a 1,2-diacyl-sn-glycerol = a triacyl-sn-glycerol + CoA</text>
        <dbReference type="Rhea" id="RHEA:10868"/>
        <dbReference type="ChEBI" id="CHEBI:17815"/>
        <dbReference type="ChEBI" id="CHEBI:57287"/>
        <dbReference type="ChEBI" id="CHEBI:58342"/>
        <dbReference type="ChEBI" id="CHEBI:64615"/>
        <dbReference type="EC" id="2.3.1.20"/>
    </reaction>
</comment>
<evidence type="ECO:0000256" key="3">
    <source>
        <dbReference type="ARBA" id="ARBA00009587"/>
    </source>
</evidence>
<evidence type="ECO:0000259" key="11">
    <source>
        <dbReference type="Pfam" id="PF03007"/>
    </source>
</evidence>
<protein>
    <recommendedName>
        <fullName evidence="4">diacylglycerol O-acyltransferase</fullName>
        <ecNumber evidence="4">2.3.1.20</ecNumber>
    </recommendedName>
</protein>
<evidence type="ECO:0000256" key="2">
    <source>
        <dbReference type="ARBA" id="ARBA00005189"/>
    </source>
</evidence>
<dbReference type="InterPro" id="IPR009721">
    <property type="entry name" value="O-acyltransferase_WSD1_C"/>
</dbReference>